<proteinExistence type="predicted"/>
<protein>
    <submittedName>
        <fullName evidence="2">Uncharacterized protein</fullName>
    </submittedName>
</protein>
<dbReference type="EMBL" id="BDQB01000225">
    <property type="protein sequence ID" value="GBH22346.1"/>
    <property type="molecule type" value="Genomic_RNA"/>
</dbReference>
<evidence type="ECO:0000256" key="1">
    <source>
        <dbReference type="SAM" id="MobiDB-lite"/>
    </source>
</evidence>
<name>A0A2V0RAI7_9ZZZZ</name>
<organism evidence="2">
    <name type="scientific">viral metagenome</name>
    <dbReference type="NCBI Taxonomy" id="1070528"/>
    <lineage>
        <taxon>unclassified sequences</taxon>
        <taxon>metagenomes</taxon>
        <taxon>organismal metagenomes</taxon>
    </lineage>
</organism>
<evidence type="ECO:0000313" key="2">
    <source>
        <dbReference type="EMBL" id="GBH22346.1"/>
    </source>
</evidence>
<reference evidence="2" key="1">
    <citation type="submission" date="2017-04" db="EMBL/GenBank/DDBJ databases">
        <title>Unveiling RNA virosphere associated with marine microorganisms.</title>
        <authorList>
            <person name="Urayama S."/>
            <person name="Takaki Y."/>
            <person name="Nishi S."/>
            <person name="Yoshida Y."/>
            <person name="Deguchi S."/>
            <person name="Takai K."/>
            <person name="Nunoura T."/>
        </authorList>
    </citation>
    <scope>NUCLEOTIDE SEQUENCE</scope>
</reference>
<feature type="region of interest" description="Disordered" evidence="1">
    <location>
        <begin position="608"/>
        <end position="631"/>
    </location>
</feature>
<dbReference type="AlphaFoldDB" id="A0A2V0RAI7"/>
<feature type="compositionally biased region" description="Basic residues" evidence="1">
    <location>
        <begin position="622"/>
        <end position="631"/>
    </location>
</feature>
<comment type="caution">
    <text evidence="2">The sequence shown here is derived from an EMBL/GenBank/DDBJ whole genome shotgun (WGS) entry which is preliminary data.</text>
</comment>
<sequence>MKDSSDNISNLSKLGFSTDEIQLLTDAENNKLDDSKAEELHAALRKIHNILGTLTIKHNEEIEKSSGKLGFIPGVNPITKFATSVAADALGLAGNSPIELMDEGMAALGRAGSSAINAKTGMKVSPDVLTKTMTSLLNGVADDVLTKGFTGAGGGNSGGNTNNPYSPGAMAAGTGFTFIPKPMEIRFTPNVPNTVYGEVTVAPNDELSSTSDQNIRARMHMNCIDLSLPSFGFGLNDANVNPVSRTVTTWFRTVFTPNLQTRAQASVAFNINAQTHFTADRLHTYVNTVLKALSIYYFYAHTYAYTAISTNKNTAMYELREIFSTSDLQNLRLLEERLNGMPIPPKLNELCYWMFDIYRSSSVAGSDLIRLAPFGIKGADSGDTVATQIIDGPTLIKTQLNALSDLNSDGTSNGRKVLVTGDFLARVCPDWVNVKVGSSAGIPLHDPALTTLFWNQQVTYGQADDVPTYMPVFVDNNTDTAYNSYCEELDGVVQSMFSWYSAASTSKFNVGWVKAIPCDVGGQWTNRFTYGNGNAGFGFYSYTYTPNIWAMRNDTYRPGGSTGTQLTNIVGTNRCEAVPVLGMNVNSVQEATVSALDYLLSIGQVGSKAPLSSDIDDEKPLKGQRRGRRRK</sequence>
<accession>A0A2V0RAI7</accession>